<dbReference type="GO" id="GO:0046026">
    <property type="term" value="F:precorrin-4 C11-methyltransferase activity"/>
    <property type="evidence" value="ECO:0007669"/>
    <property type="project" value="UniProtKB-EC"/>
</dbReference>
<dbReference type="Gene3D" id="3.30.950.10">
    <property type="entry name" value="Methyltransferase, Cobalt-precorrin-4 Transmethylase, Domain 2"/>
    <property type="match status" value="1"/>
</dbReference>
<keyword evidence="3" id="KW-0169">Cobalamin biosynthesis</keyword>
<evidence type="ECO:0000256" key="3">
    <source>
        <dbReference type="ARBA" id="ARBA00022573"/>
    </source>
</evidence>
<dbReference type="Gene3D" id="3.40.1010.10">
    <property type="entry name" value="Cobalt-precorrin-4 Transmethylase, Domain 1"/>
    <property type="match status" value="1"/>
</dbReference>
<evidence type="ECO:0000256" key="6">
    <source>
        <dbReference type="ARBA" id="ARBA00022691"/>
    </source>
</evidence>
<dbReference type="InterPro" id="IPR014777">
    <property type="entry name" value="4pyrrole_Mease_sub1"/>
</dbReference>
<gene>
    <name evidence="8" type="ORF">MNB_SM-6-1316</name>
</gene>
<feature type="domain" description="Tetrapyrrole methylase" evidence="7">
    <location>
        <begin position="2"/>
        <end position="203"/>
    </location>
</feature>
<dbReference type="PANTHER" id="PTHR45790">
    <property type="entry name" value="SIROHEME SYNTHASE-RELATED"/>
    <property type="match status" value="1"/>
</dbReference>
<sequence length="249" mass="27812">MIKFVGAGPGDAELITVKGMKALQEAEVVLYTGSLVPRELLDWCGEGTIIENSADMSYEDIFAYMKKYAEKKFVRLHTGDSSIYSTIAKQIAYLRSQNIAFEIIPGVTAAFGAAASAGIEYTIPGVSQTLIISRVEGKTPNPENLEQLLSNRHSSFAFYLSIRLIKKLKESALKLGYSEDTPCWVVERATWSDEKIYRGTLLDIEAKVAHIKGVALIMFGEFLHQKETQESHLYADKYKQEGQRRTKSL</sequence>
<keyword evidence="4 8" id="KW-0489">Methyltransferase</keyword>
<evidence type="ECO:0000256" key="1">
    <source>
        <dbReference type="ARBA" id="ARBA00004953"/>
    </source>
</evidence>
<dbReference type="GO" id="GO:0032259">
    <property type="term" value="P:methylation"/>
    <property type="evidence" value="ECO:0007669"/>
    <property type="project" value="UniProtKB-KW"/>
</dbReference>
<evidence type="ECO:0000256" key="4">
    <source>
        <dbReference type="ARBA" id="ARBA00022603"/>
    </source>
</evidence>
<dbReference type="SUPFAM" id="SSF53790">
    <property type="entry name" value="Tetrapyrrole methylase"/>
    <property type="match status" value="1"/>
</dbReference>
<dbReference type="InterPro" id="IPR006362">
    <property type="entry name" value="Cbl_synth_CobM/CibF"/>
</dbReference>
<keyword evidence="5 8" id="KW-0808">Transferase</keyword>
<dbReference type="PROSITE" id="PS00839">
    <property type="entry name" value="SUMT_1"/>
    <property type="match status" value="1"/>
</dbReference>
<accession>A0A1W1BIL9</accession>
<dbReference type="PANTHER" id="PTHR45790:SF4">
    <property type="entry name" value="COBALT-PRECORRIN-4 C(11)-METHYLTRANSFERASE"/>
    <property type="match status" value="1"/>
</dbReference>
<evidence type="ECO:0000256" key="2">
    <source>
        <dbReference type="ARBA" id="ARBA00005879"/>
    </source>
</evidence>
<protein>
    <submittedName>
        <fullName evidence="8">Cobalt-precorrin-4 C11-methyltransferase</fullName>
        <ecNumber evidence="8">2.1.1.133</ecNumber>
    </submittedName>
</protein>
<reference evidence="8" key="1">
    <citation type="submission" date="2016-10" db="EMBL/GenBank/DDBJ databases">
        <authorList>
            <person name="de Groot N.N."/>
        </authorList>
    </citation>
    <scope>NUCLEOTIDE SEQUENCE</scope>
</reference>
<evidence type="ECO:0000259" key="7">
    <source>
        <dbReference type="Pfam" id="PF00590"/>
    </source>
</evidence>
<comment type="pathway">
    <text evidence="1">Cofactor biosynthesis; adenosylcobalamin biosynthesis.</text>
</comment>
<dbReference type="InterPro" id="IPR014776">
    <property type="entry name" value="4pyrrole_Mease_sub2"/>
</dbReference>
<organism evidence="8">
    <name type="scientific">hydrothermal vent metagenome</name>
    <dbReference type="NCBI Taxonomy" id="652676"/>
    <lineage>
        <taxon>unclassified sequences</taxon>
        <taxon>metagenomes</taxon>
        <taxon>ecological metagenomes</taxon>
    </lineage>
</organism>
<dbReference type="InterPro" id="IPR003043">
    <property type="entry name" value="Uropor_MeTrfase_CS"/>
</dbReference>
<proteinExistence type="inferred from homology"/>
<dbReference type="EC" id="2.1.1.133" evidence="8"/>
<dbReference type="CDD" id="cd11641">
    <property type="entry name" value="Precorrin-4_C11-MT"/>
    <property type="match status" value="1"/>
</dbReference>
<dbReference type="GO" id="GO:0009236">
    <property type="term" value="P:cobalamin biosynthetic process"/>
    <property type="evidence" value="ECO:0007669"/>
    <property type="project" value="UniProtKB-UniPathway"/>
</dbReference>
<dbReference type="Pfam" id="PF00590">
    <property type="entry name" value="TP_methylase"/>
    <property type="match status" value="1"/>
</dbReference>
<comment type="similarity">
    <text evidence="2">Belongs to the precorrin methyltransferase family.</text>
</comment>
<dbReference type="InterPro" id="IPR050161">
    <property type="entry name" value="Siro_Cobalamin_biosynth"/>
</dbReference>
<evidence type="ECO:0000256" key="5">
    <source>
        <dbReference type="ARBA" id="ARBA00022679"/>
    </source>
</evidence>
<dbReference type="AlphaFoldDB" id="A0A1W1BIL9"/>
<dbReference type="UniPathway" id="UPA00148"/>
<keyword evidence="6" id="KW-0949">S-adenosyl-L-methionine</keyword>
<dbReference type="InterPro" id="IPR035996">
    <property type="entry name" value="4pyrrol_Methylase_sf"/>
</dbReference>
<name>A0A1W1BIL9_9ZZZZ</name>
<evidence type="ECO:0000313" key="8">
    <source>
        <dbReference type="EMBL" id="SFV53301.1"/>
    </source>
</evidence>
<dbReference type="InterPro" id="IPR000878">
    <property type="entry name" value="4pyrrol_Mease"/>
</dbReference>
<dbReference type="EMBL" id="FPHK01000007">
    <property type="protein sequence ID" value="SFV53301.1"/>
    <property type="molecule type" value="Genomic_DNA"/>
</dbReference>